<proteinExistence type="predicted"/>
<protein>
    <submittedName>
        <fullName evidence="1">Uncharacterized protein</fullName>
    </submittedName>
</protein>
<evidence type="ECO:0000313" key="1">
    <source>
        <dbReference type="EMBL" id="KAA6361538.1"/>
    </source>
</evidence>
<gene>
    <name evidence="1" type="ORF">EZS28_042934</name>
</gene>
<dbReference type="AlphaFoldDB" id="A0A5J4TTJ4"/>
<name>A0A5J4TTJ4_9EUKA</name>
<reference evidence="1 2" key="1">
    <citation type="submission" date="2019-03" db="EMBL/GenBank/DDBJ databases">
        <title>Single cell metagenomics reveals metabolic interactions within the superorganism composed of flagellate Streblomastix strix and complex community of Bacteroidetes bacteria on its surface.</title>
        <authorList>
            <person name="Treitli S.C."/>
            <person name="Kolisko M."/>
            <person name="Husnik F."/>
            <person name="Keeling P."/>
            <person name="Hampl V."/>
        </authorList>
    </citation>
    <scope>NUCLEOTIDE SEQUENCE [LARGE SCALE GENOMIC DNA]</scope>
    <source>
        <strain evidence="1">ST1C</strain>
    </source>
</reference>
<evidence type="ECO:0000313" key="2">
    <source>
        <dbReference type="Proteomes" id="UP000324800"/>
    </source>
</evidence>
<dbReference type="Proteomes" id="UP000324800">
    <property type="component" value="Unassembled WGS sequence"/>
</dbReference>
<dbReference type="EMBL" id="SNRW01025401">
    <property type="protein sequence ID" value="KAA6361538.1"/>
    <property type="molecule type" value="Genomic_DNA"/>
</dbReference>
<feature type="non-terminal residue" evidence="1">
    <location>
        <position position="60"/>
    </location>
</feature>
<organism evidence="1 2">
    <name type="scientific">Streblomastix strix</name>
    <dbReference type="NCBI Taxonomy" id="222440"/>
    <lineage>
        <taxon>Eukaryota</taxon>
        <taxon>Metamonada</taxon>
        <taxon>Preaxostyla</taxon>
        <taxon>Oxymonadida</taxon>
        <taxon>Streblomastigidae</taxon>
        <taxon>Streblomastix</taxon>
    </lineage>
</organism>
<sequence length="60" mass="6976">MQSEVQKQLQARQCAIFQILFQLQQEEELFHELHHLQSVERYLPSDKPSDGILDGSAYSS</sequence>
<accession>A0A5J4TTJ4</accession>
<comment type="caution">
    <text evidence="1">The sequence shown here is derived from an EMBL/GenBank/DDBJ whole genome shotgun (WGS) entry which is preliminary data.</text>
</comment>